<accession>A0A9W6W8H0</accession>
<feature type="domain" description="Peptidase S26" evidence="9">
    <location>
        <begin position="37"/>
        <end position="211"/>
    </location>
</feature>
<dbReference type="EMBL" id="BSTX01000001">
    <property type="protein sequence ID" value="GLZ75665.1"/>
    <property type="molecule type" value="Genomic_DNA"/>
</dbReference>
<dbReference type="AlphaFoldDB" id="A0A9W6W8H0"/>
<dbReference type="InterPro" id="IPR036286">
    <property type="entry name" value="LexA/Signal_pep-like_sf"/>
</dbReference>
<gene>
    <name evidence="10" type="ORF">Afil01_04720</name>
</gene>
<dbReference type="Proteomes" id="UP001165079">
    <property type="component" value="Unassembled WGS sequence"/>
</dbReference>
<name>A0A9W6W8H0_9ACTN</name>
<dbReference type="EC" id="3.4.21.89" evidence="4 7"/>
<reference evidence="10" key="1">
    <citation type="submission" date="2023-03" db="EMBL/GenBank/DDBJ databases">
        <title>Actinorhabdospora filicis NBRC 111898.</title>
        <authorList>
            <person name="Ichikawa N."/>
            <person name="Sato H."/>
            <person name="Tonouchi N."/>
        </authorList>
    </citation>
    <scope>NUCLEOTIDE SEQUENCE</scope>
    <source>
        <strain evidence="10">NBRC 111898</strain>
    </source>
</reference>
<keyword evidence="7" id="KW-0645">Protease</keyword>
<dbReference type="Pfam" id="PF10502">
    <property type="entry name" value="Peptidase_S26"/>
    <property type="match status" value="1"/>
</dbReference>
<feature type="active site" evidence="6">
    <location>
        <position position="64"/>
    </location>
</feature>
<keyword evidence="5 7" id="KW-0378">Hydrolase</keyword>
<evidence type="ECO:0000256" key="1">
    <source>
        <dbReference type="ARBA" id="ARBA00000677"/>
    </source>
</evidence>
<keyword evidence="7" id="KW-0472">Membrane</keyword>
<comment type="similarity">
    <text evidence="3 7">Belongs to the peptidase S26 family.</text>
</comment>
<dbReference type="PROSITE" id="PS00761">
    <property type="entry name" value="SPASE_I_3"/>
    <property type="match status" value="1"/>
</dbReference>
<comment type="subcellular location">
    <subcellularLocation>
        <location evidence="2">Cell membrane</location>
        <topology evidence="2">Single-pass type II membrane protein</topology>
    </subcellularLocation>
    <subcellularLocation>
        <location evidence="7">Membrane</location>
        <topology evidence="7">Single-pass type II membrane protein</topology>
    </subcellularLocation>
</comment>
<evidence type="ECO:0000256" key="7">
    <source>
        <dbReference type="RuleBase" id="RU362042"/>
    </source>
</evidence>
<dbReference type="PANTHER" id="PTHR43390">
    <property type="entry name" value="SIGNAL PEPTIDASE I"/>
    <property type="match status" value="1"/>
</dbReference>
<dbReference type="CDD" id="cd06530">
    <property type="entry name" value="S26_SPase_I"/>
    <property type="match status" value="1"/>
</dbReference>
<dbReference type="PRINTS" id="PR00727">
    <property type="entry name" value="LEADERPTASE"/>
</dbReference>
<comment type="catalytic activity">
    <reaction evidence="1 7">
        <text>Cleavage of hydrophobic, N-terminal signal or leader sequences from secreted and periplasmic proteins.</text>
        <dbReference type="EC" id="3.4.21.89"/>
    </reaction>
</comment>
<feature type="active site" evidence="6">
    <location>
        <position position="112"/>
    </location>
</feature>
<evidence type="ECO:0000256" key="8">
    <source>
        <dbReference type="SAM" id="MobiDB-lite"/>
    </source>
</evidence>
<dbReference type="InterPro" id="IPR019758">
    <property type="entry name" value="Pept_S26A_signal_pept_1_CS"/>
</dbReference>
<evidence type="ECO:0000256" key="3">
    <source>
        <dbReference type="ARBA" id="ARBA00009370"/>
    </source>
</evidence>
<dbReference type="GO" id="GO:0009003">
    <property type="term" value="F:signal peptidase activity"/>
    <property type="evidence" value="ECO:0007669"/>
    <property type="project" value="UniProtKB-EC"/>
</dbReference>
<proteinExistence type="inferred from homology"/>
<evidence type="ECO:0000256" key="5">
    <source>
        <dbReference type="ARBA" id="ARBA00022801"/>
    </source>
</evidence>
<evidence type="ECO:0000259" key="9">
    <source>
        <dbReference type="Pfam" id="PF10502"/>
    </source>
</evidence>
<protein>
    <recommendedName>
        <fullName evidence="4 7">Signal peptidase I</fullName>
        <ecNumber evidence="4 7">3.4.21.89</ecNumber>
    </recommendedName>
</protein>
<dbReference type="NCBIfam" id="TIGR02227">
    <property type="entry name" value="sigpep_I_bact"/>
    <property type="match status" value="1"/>
</dbReference>
<sequence length="235" mass="26918">MIEEEQPKAEAPAEAEPTSEKSEKDQKKKGSFWKELPILLGVAVVVALLVRTFVMQSFWIPSGSMEHTLDVEDRVLVNKLVYDFRDPERGEIIVFTAPEEWRSDPNEEDFIKRVIGIGGDHVVCCDEQNRITVNDKPIDETSYLYTNPDGVQDAPSNNQFDIWVPEGRLWVMGDHRSASGDSRENFMRFKDINRSTIAVDAVIGKAFVTIWPVDRWRWLSVPDTFDDIPEPPKRP</sequence>
<keyword evidence="7" id="KW-0812">Transmembrane</keyword>
<evidence type="ECO:0000256" key="6">
    <source>
        <dbReference type="PIRSR" id="PIRSR600223-1"/>
    </source>
</evidence>
<organism evidence="10 11">
    <name type="scientific">Actinorhabdospora filicis</name>
    <dbReference type="NCBI Taxonomy" id="1785913"/>
    <lineage>
        <taxon>Bacteria</taxon>
        <taxon>Bacillati</taxon>
        <taxon>Actinomycetota</taxon>
        <taxon>Actinomycetes</taxon>
        <taxon>Micromonosporales</taxon>
        <taxon>Micromonosporaceae</taxon>
        <taxon>Actinorhabdospora</taxon>
    </lineage>
</organism>
<comment type="caution">
    <text evidence="10">The sequence shown here is derived from an EMBL/GenBank/DDBJ whole genome shotgun (WGS) entry which is preliminary data.</text>
</comment>
<dbReference type="GO" id="GO:0004252">
    <property type="term" value="F:serine-type endopeptidase activity"/>
    <property type="evidence" value="ECO:0007669"/>
    <property type="project" value="InterPro"/>
</dbReference>
<evidence type="ECO:0000256" key="2">
    <source>
        <dbReference type="ARBA" id="ARBA00004401"/>
    </source>
</evidence>
<evidence type="ECO:0000313" key="11">
    <source>
        <dbReference type="Proteomes" id="UP001165079"/>
    </source>
</evidence>
<dbReference type="GO" id="GO:0006465">
    <property type="term" value="P:signal peptide processing"/>
    <property type="evidence" value="ECO:0007669"/>
    <property type="project" value="InterPro"/>
</dbReference>
<dbReference type="SUPFAM" id="SSF51306">
    <property type="entry name" value="LexA/Signal peptidase"/>
    <property type="match status" value="1"/>
</dbReference>
<dbReference type="InterPro" id="IPR019533">
    <property type="entry name" value="Peptidase_S26"/>
</dbReference>
<dbReference type="InterPro" id="IPR000223">
    <property type="entry name" value="Pept_S26A_signal_pept_1"/>
</dbReference>
<dbReference type="GO" id="GO:0005886">
    <property type="term" value="C:plasma membrane"/>
    <property type="evidence" value="ECO:0007669"/>
    <property type="project" value="UniProtKB-SubCell"/>
</dbReference>
<dbReference type="PANTHER" id="PTHR43390:SF1">
    <property type="entry name" value="CHLOROPLAST PROCESSING PEPTIDASE"/>
    <property type="match status" value="1"/>
</dbReference>
<feature type="transmembrane region" description="Helical" evidence="7">
    <location>
        <begin position="36"/>
        <end position="59"/>
    </location>
</feature>
<evidence type="ECO:0000313" key="10">
    <source>
        <dbReference type="EMBL" id="GLZ75665.1"/>
    </source>
</evidence>
<keyword evidence="7" id="KW-1133">Transmembrane helix</keyword>
<dbReference type="Gene3D" id="2.10.109.10">
    <property type="entry name" value="Umud Fragment, subunit A"/>
    <property type="match status" value="1"/>
</dbReference>
<feature type="region of interest" description="Disordered" evidence="8">
    <location>
        <begin position="1"/>
        <end position="26"/>
    </location>
</feature>
<evidence type="ECO:0000256" key="4">
    <source>
        <dbReference type="ARBA" id="ARBA00013208"/>
    </source>
</evidence>
<keyword evidence="11" id="KW-1185">Reference proteome</keyword>